<dbReference type="AlphaFoldDB" id="A0A2N3QSM9"/>
<evidence type="ECO:0000256" key="8">
    <source>
        <dbReference type="ARBA" id="ARBA00023015"/>
    </source>
</evidence>
<dbReference type="InterPro" id="IPR036390">
    <property type="entry name" value="WH_DNA-bd_sf"/>
</dbReference>
<evidence type="ECO:0000256" key="1">
    <source>
        <dbReference type="ARBA" id="ARBA00004496"/>
    </source>
</evidence>
<keyword evidence="5" id="KW-0678">Repressor</keyword>
<dbReference type="Proteomes" id="UP000293268">
    <property type="component" value="Unassembled WGS sequence"/>
</dbReference>
<reference evidence="15 17" key="2">
    <citation type="submission" date="2019-01" db="EMBL/GenBank/DDBJ databases">
        <title>Unveiling genomic diversity among members of the Bifidobacterium pseudolongum species, a widely distributed gut commensal of the animal kingdom.</title>
        <authorList>
            <person name="Lugli G.A."/>
            <person name="Duranti S."/>
            <person name="Albert K."/>
            <person name="Mancabelli L."/>
            <person name="Napoli S."/>
            <person name="Viappiani A."/>
            <person name="Anzalone R."/>
            <person name="Longhi G."/>
            <person name="Milani C."/>
            <person name="Turroni F."/>
            <person name="Alessandri G."/>
            <person name="Sela D.A."/>
            <person name="Van Sinderen D."/>
            <person name="Ventura M."/>
        </authorList>
    </citation>
    <scope>NUCLEOTIDE SEQUENCE [LARGE SCALE GENOMIC DNA]</scope>
    <source>
        <strain evidence="15 17">2072B</strain>
    </source>
</reference>
<dbReference type="PANTHER" id="PTHR33202">
    <property type="entry name" value="ZINC UPTAKE REGULATION PROTEIN"/>
    <property type="match status" value="1"/>
</dbReference>
<evidence type="ECO:0000256" key="3">
    <source>
        <dbReference type="ARBA" id="ARBA00011738"/>
    </source>
</evidence>
<feature type="binding site" evidence="12">
    <location>
        <position position="99"/>
    </location>
    <ligand>
        <name>Fe cation</name>
        <dbReference type="ChEBI" id="CHEBI:24875"/>
    </ligand>
</feature>
<dbReference type="GO" id="GO:0045892">
    <property type="term" value="P:negative regulation of DNA-templated transcription"/>
    <property type="evidence" value="ECO:0007669"/>
    <property type="project" value="TreeGrafter"/>
</dbReference>
<comment type="cofactor">
    <cofactor evidence="12">
        <name>Mn(2+)</name>
        <dbReference type="ChEBI" id="CHEBI:29035"/>
    </cofactor>
    <cofactor evidence="12">
        <name>Fe(2+)</name>
        <dbReference type="ChEBI" id="CHEBI:29033"/>
    </cofactor>
    <text evidence="12">Binds 1 Mn(2+) or Fe(2+) ion per subunit.</text>
</comment>
<protein>
    <submittedName>
        <fullName evidence="14">Metal uptake regulator ferric uptake regulator protein</fullName>
    </submittedName>
    <submittedName>
        <fullName evidence="15">Peptide ABC transporter substrate-binding protein</fullName>
    </submittedName>
</protein>
<dbReference type="GO" id="GO:0000976">
    <property type="term" value="F:transcription cis-regulatory region binding"/>
    <property type="evidence" value="ECO:0007669"/>
    <property type="project" value="TreeGrafter"/>
</dbReference>
<dbReference type="GO" id="GO:0003700">
    <property type="term" value="F:DNA-binding transcription factor activity"/>
    <property type="evidence" value="ECO:0007669"/>
    <property type="project" value="InterPro"/>
</dbReference>
<feature type="binding site" evidence="11">
    <location>
        <position position="88"/>
    </location>
    <ligand>
        <name>Zn(2+)</name>
        <dbReference type="ChEBI" id="CHEBI:29105"/>
    </ligand>
</feature>
<feature type="binding site" evidence="12">
    <location>
        <position position="79"/>
    </location>
    <ligand>
        <name>Fe cation</name>
        <dbReference type="ChEBI" id="CHEBI:24875"/>
    </ligand>
</feature>
<dbReference type="InterPro" id="IPR002481">
    <property type="entry name" value="FUR"/>
</dbReference>
<comment type="cofactor">
    <cofactor evidence="11">
        <name>Zn(2+)</name>
        <dbReference type="ChEBI" id="CHEBI:29105"/>
    </cofactor>
    <text evidence="11">Binds 1 zinc ion per subunit.</text>
</comment>
<evidence type="ECO:0000256" key="13">
    <source>
        <dbReference type="SAM" id="MobiDB-lite"/>
    </source>
</evidence>
<dbReference type="Gene3D" id="1.10.10.10">
    <property type="entry name" value="Winged helix-like DNA-binding domain superfamily/Winged helix DNA-binding domain"/>
    <property type="match status" value="1"/>
</dbReference>
<keyword evidence="12" id="KW-0408">Iron</keyword>
<evidence type="ECO:0000313" key="16">
    <source>
        <dbReference type="Proteomes" id="UP000233722"/>
    </source>
</evidence>
<proteinExistence type="inferred from homology"/>
<dbReference type="InterPro" id="IPR043135">
    <property type="entry name" value="Fur_C"/>
</dbReference>
<dbReference type="EMBL" id="SBKU01000004">
    <property type="protein sequence ID" value="RYQ69205.1"/>
    <property type="molecule type" value="Genomic_DNA"/>
</dbReference>
<dbReference type="PANTHER" id="PTHR33202:SF2">
    <property type="entry name" value="FERRIC UPTAKE REGULATION PROTEIN"/>
    <property type="match status" value="1"/>
</dbReference>
<evidence type="ECO:0000256" key="2">
    <source>
        <dbReference type="ARBA" id="ARBA00007957"/>
    </source>
</evidence>
<accession>A0A2N3QSM9</accession>
<dbReference type="Pfam" id="PF01475">
    <property type="entry name" value="FUR"/>
    <property type="match status" value="1"/>
</dbReference>
<dbReference type="Gene3D" id="3.30.1490.190">
    <property type="match status" value="1"/>
</dbReference>
<dbReference type="Proteomes" id="UP000233722">
    <property type="component" value="Unassembled WGS sequence"/>
</dbReference>
<keyword evidence="4" id="KW-0963">Cytoplasm</keyword>
<dbReference type="GO" id="GO:0008270">
    <property type="term" value="F:zinc ion binding"/>
    <property type="evidence" value="ECO:0007669"/>
    <property type="project" value="TreeGrafter"/>
</dbReference>
<evidence type="ECO:0000313" key="14">
    <source>
        <dbReference type="EMBL" id="PKU94993.1"/>
    </source>
</evidence>
<evidence type="ECO:0000313" key="17">
    <source>
        <dbReference type="Proteomes" id="UP000293268"/>
    </source>
</evidence>
<comment type="subunit">
    <text evidence="3">Homodimer.</text>
</comment>
<evidence type="ECO:0000256" key="12">
    <source>
        <dbReference type="PIRSR" id="PIRSR602481-2"/>
    </source>
</evidence>
<evidence type="ECO:0000256" key="6">
    <source>
        <dbReference type="ARBA" id="ARBA00022723"/>
    </source>
</evidence>
<feature type="binding site" evidence="11">
    <location>
        <position position="124"/>
    </location>
    <ligand>
        <name>Zn(2+)</name>
        <dbReference type="ChEBI" id="CHEBI:29105"/>
    </ligand>
</feature>
<dbReference type="EMBL" id="PCHA01000018">
    <property type="protein sequence ID" value="PKU94993.1"/>
    <property type="molecule type" value="Genomic_DNA"/>
</dbReference>
<keyword evidence="7 11" id="KW-0862">Zinc</keyword>
<evidence type="ECO:0000256" key="11">
    <source>
        <dbReference type="PIRSR" id="PIRSR602481-1"/>
    </source>
</evidence>
<keyword evidence="8" id="KW-0805">Transcription regulation</keyword>
<evidence type="ECO:0000256" key="9">
    <source>
        <dbReference type="ARBA" id="ARBA00023125"/>
    </source>
</evidence>
<comment type="subcellular location">
    <subcellularLocation>
        <location evidence="1">Cytoplasm</location>
    </subcellularLocation>
</comment>
<evidence type="ECO:0000256" key="10">
    <source>
        <dbReference type="ARBA" id="ARBA00023163"/>
    </source>
</evidence>
<keyword evidence="9" id="KW-0238">DNA-binding</keyword>
<dbReference type="SUPFAM" id="SSF46785">
    <property type="entry name" value="Winged helix' DNA-binding domain"/>
    <property type="match status" value="1"/>
</dbReference>
<keyword evidence="6 11" id="KW-0479">Metal-binding</keyword>
<dbReference type="GO" id="GO:1900376">
    <property type="term" value="P:regulation of secondary metabolite biosynthetic process"/>
    <property type="evidence" value="ECO:0007669"/>
    <property type="project" value="TreeGrafter"/>
</dbReference>
<dbReference type="GO" id="GO:0005829">
    <property type="term" value="C:cytosol"/>
    <property type="evidence" value="ECO:0007669"/>
    <property type="project" value="TreeGrafter"/>
</dbReference>
<comment type="similarity">
    <text evidence="2">Belongs to the Fur family.</text>
</comment>
<organism evidence="14 16">
    <name type="scientific">Bifidobacterium pseudolongum subsp. globosum</name>
    <dbReference type="NCBI Taxonomy" id="1690"/>
    <lineage>
        <taxon>Bacteria</taxon>
        <taxon>Bacillati</taxon>
        <taxon>Actinomycetota</taxon>
        <taxon>Actinomycetes</taxon>
        <taxon>Bifidobacteriales</taxon>
        <taxon>Bifidobacteriaceae</taxon>
        <taxon>Bifidobacterium</taxon>
    </lineage>
</organism>
<feature type="binding site" evidence="12">
    <location>
        <position position="116"/>
    </location>
    <ligand>
        <name>Fe cation</name>
        <dbReference type="ChEBI" id="CHEBI:24875"/>
    </ligand>
</feature>
<evidence type="ECO:0000256" key="7">
    <source>
        <dbReference type="ARBA" id="ARBA00022833"/>
    </source>
</evidence>
<dbReference type="InterPro" id="IPR036388">
    <property type="entry name" value="WH-like_DNA-bd_sf"/>
</dbReference>
<feature type="compositionally biased region" description="Acidic residues" evidence="13">
    <location>
        <begin position="141"/>
        <end position="154"/>
    </location>
</feature>
<reference evidence="14 16" key="1">
    <citation type="submission" date="2017-10" db="EMBL/GenBank/DDBJ databases">
        <title>Bifidobacterium genomics.</title>
        <authorList>
            <person name="Lugli G.A."/>
            <person name="Milani C."/>
            <person name="Mancabelli L."/>
        </authorList>
    </citation>
    <scope>NUCLEOTIDE SEQUENCE [LARGE SCALE GENOMIC DNA]</scope>
    <source>
        <strain evidence="14 16">1747B</strain>
    </source>
</reference>
<evidence type="ECO:0000256" key="5">
    <source>
        <dbReference type="ARBA" id="ARBA00022491"/>
    </source>
</evidence>
<evidence type="ECO:0000313" key="15">
    <source>
        <dbReference type="EMBL" id="RYQ69205.1"/>
    </source>
</evidence>
<feature type="binding site" evidence="11">
    <location>
        <position position="127"/>
    </location>
    <ligand>
        <name>Zn(2+)</name>
        <dbReference type="ChEBI" id="CHEBI:29105"/>
    </ligand>
</feature>
<sequence>MTAQSGRNTRQKDVIREALGACDVFISAQALHQRLVDGGEHISLATVYRRLNAMADSGQADTVRMNGQQMFRLCGDERHHHHLVCVSCGRTVQIDPPSETWLRSIAEEHGFTVESHTLEVFGLCAQCRAARAQSDGADAGEGADDAAGADDGESADAGASSFGLNDESMPSASRKVSDGR</sequence>
<name>A0A2N3QSM9_9BIFI</name>
<feature type="region of interest" description="Disordered" evidence="13">
    <location>
        <begin position="134"/>
        <end position="180"/>
    </location>
</feature>
<keyword evidence="10" id="KW-0804">Transcription</keyword>
<evidence type="ECO:0000256" key="4">
    <source>
        <dbReference type="ARBA" id="ARBA00022490"/>
    </source>
</evidence>
<gene>
    <name evidence="14" type="ORF">CQR45_0633</name>
    <name evidence="15" type="ORF">PG2072B_0550</name>
</gene>
<comment type="caution">
    <text evidence="14">The sequence shown here is derived from an EMBL/GenBank/DDBJ whole genome shotgun (WGS) entry which is preliminary data.</text>
</comment>
<dbReference type="CDD" id="cd07153">
    <property type="entry name" value="Fur_like"/>
    <property type="match status" value="1"/>
</dbReference>
<feature type="binding site" evidence="11">
    <location>
        <position position="85"/>
    </location>
    <ligand>
        <name>Zn(2+)</name>
        <dbReference type="ChEBI" id="CHEBI:29105"/>
    </ligand>
</feature>